<feature type="region of interest" description="Disordered" evidence="8">
    <location>
        <begin position="1699"/>
        <end position="1720"/>
    </location>
</feature>
<dbReference type="EMBL" id="CADEBC010000518">
    <property type="protein sequence ID" value="CAB3242720.1"/>
    <property type="molecule type" value="Genomic_DNA"/>
</dbReference>
<evidence type="ECO:0000256" key="1">
    <source>
        <dbReference type="ARBA" id="ARBA00004370"/>
    </source>
</evidence>
<dbReference type="GO" id="GO:0016020">
    <property type="term" value="C:membrane"/>
    <property type="evidence" value="ECO:0007669"/>
    <property type="project" value="UniProtKB-SubCell"/>
</dbReference>
<evidence type="ECO:0000256" key="5">
    <source>
        <dbReference type="ARBA" id="ARBA00023043"/>
    </source>
</evidence>
<reference evidence="10 11" key="1">
    <citation type="submission" date="2020-04" db="EMBL/GenBank/DDBJ databases">
        <authorList>
            <person name="Wallbank WR R."/>
            <person name="Pardo Diaz C."/>
            <person name="Kozak K."/>
            <person name="Martin S."/>
            <person name="Jiggins C."/>
            <person name="Moest M."/>
            <person name="Warren A I."/>
            <person name="Byers J.R.P. K."/>
            <person name="Montejo-Kovacevich G."/>
            <person name="Yen C E."/>
        </authorList>
    </citation>
    <scope>NUCLEOTIDE SEQUENCE [LARGE SCALE GENOMIC DNA]</scope>
</reference>
<dbReference type="InterPro" id="IPR040745">
    <property type="entry name" value="Ankyrin_UPA"/>
</dbReference>
<evidence type="ECO:0000313" key="11">
    <source>
        <dbReference type="Proteomes" id="UP000494106"/>
    </source>
</evidence>
<evidence type="ECO:0000256" key="3">
    <source>
        <dbReference type="ARBA" id="ARBA00022490"/>
    </source>
</evidence>
<feature type="region of interest" description="Disordered" evidence="8">
    <location>
        <begin position="1220"/>
        <end position="1240"/>
    </location>
</feature>
<dbReference type="GO" id="GO:0006869">
    <property type="term" value="P:lipid transport"/>
    <property type="evidence" value="ECO:0007669"/>
    <property type="project" value="InterPro"/>
</dbReference>
<dbReference type="InterPro" id="IPR051165">
    <property type="entry name" value="Multifunctional_ANK_Repeat"/>
</dbReference>
<feature type="compositionally biased region" description="Basic and acidic residues" evidence="8">
    <location>
        <begin position="1118"/>
        <end position="1134"/>
    </location>
</feature>
<dbReference type="Proteomes" id="UP000494106">
    <property type="component" value="Unassembled WGS sequence"/>
</dbReference>
<dbReference type="Pfam" id="PF00791">
    <property type="entry name" value="ZU5"/>
    <property type="match status" value="1"/>
</dbReference>
<comment type="caution">
    <text evidence="10">The sequence shown here is derived from an EMBL/GenBank/DDBJ whole genome shotgun (WGS) entry which is preliminary data.</text>
</comment>
<dbReference type="PANTHER" id="PTHR24123">
    <property type="entry name" value="ANKYRIN REPEAT-CONTAINING"/>
    <property type="match status" value="1"/>
</dbReference>
<gene>
    <name evidence="10" type="ORF">APLA_LOCUS9166</name>
</gene>
<dbReference type="GO" id="GO:0042157">
    <property type="term" value="P:lipoprotein metabolic process"/>
    <property type="evidence" value="ECO:0007669"/>
    <property type="project" value="InterPro"/>
</dbReference>
<feature type="compositionally biased region" description="Basic and acidic residues" evidence="8">
    <location>
        <begin position="668"/>
        <end position="691"/>
    </location>
</feature>
<sequence length="1928" mass="212055">MGVVKQQKNKTKKDVKKDLANGKPNDVKKVKKKKFVSCLQCIKPGKEDGGLEGKYRVAAPELMQDTFMSDSEDEGGEVECPIQQQQQYRYMNSEAGTLHRAKPLEDTVTDGHLWPSNNDKKVATIDRQPLDIGFLVSFVVDARGGAMIAKRRGGVRIIVPPAACAAPTRVTCRAATRRAPAAAPPPLMEGEALASRLLELQPQGAKFLAPVIIEVPIYTSSCREREIVILRSDTGETWQDHYLHNNDNPLIQEALQRERQEYGNTGEIIGESGERVTRIITCDFPHYLACVSRVRQEVHIIGPEGGTISSAHIPQVQAQFPAAALTKRIRVGLQAHAAGAELSRRVLPRHAAVSPVLTVEPRRRKFHRSITLTAPLPTAGNGTEKPSTTNLRLLCSIMGGQARAVWEDVTGSTPLTVTDDCASFTTTVSARFWMMNCQNVSDATKLATELYREMLMVPFEVRIVVLGKRLDALEGRLLVMYITDRYAYETLLQQEHYTEVAHSTSVRFLDGKDVYLEFSGNLVPVTKSGSQPMLTFEAFKDNRVEFTVRVKHHEENPSGRIYFMNEPKVPKGEQSQTPACVLDVELPERIAPRAGKSQVDYLNLDQSGFDALKDELSFQWGGDHNNSLGPISLERQLNGHHKLITNGDVKYPSADDTQKHVKPQVNGDSHHGDAHHGDDLVVDSNKTKATFDSDEDKTPMNTLEKGKKKSEGGFLGGLADKVFGVFGHSDDKEDEKVEKESSPAPLPKPRESKEKSPQKEKEKSPQKEKEKSPQKGKEKTPMKEKEKSSLKEKETSPSKEKVPPKPAPRIINEEILGKVEDMFKDLKTKPHLDEDVDSQVYSTKLVVDEHGPTDVQEDLYEQYRHMQPVDTPLCCSKIDPFQFYVGCCEGKYARGQKHRHDETSNIVDRIEQVNFAVHEIQQDVSDKAENNLDTIKEEKDKIQQKAVDKTDDLTAHLEKFNEDGQHKIQELEDSGRGMLNDIADSTGKARDNFEAKVSELKVNASSEIEDAKASGTDIINNVAQNVGVVRDNLNAKAMALDFAAHERAEEMKLRGQNKVAVLKSATEKTTESLKDKVEHGAATVATEAQNVKNAAKDSLDNANIAANEKIQSMGESFEGAKEKSKKELKKEAKEAKKKAKEGKNFFTGLVQNIFGEKEKMEDEVKGKIADGKESANKALEHASSKKDEITDAAAKTQEELQTGAEHKAQDIDNRKKQLEQSLNEKKDQVEKSIQDKTDEAKQAVENKAIEVKSSVQEKVGKIKDTAHETAIEVKDTLHNNANEIGNAVSVTTSNVRKSIEDQTKEAKDSVCEKSQQIKDSIQETGSDFTNIVQDKTATTGQAIKDGFGKIGNAIHDKKSEAKEKANEVGHAIQNDAAKVEQAIKDKTSQAEDNLSEVGHAIHDEASRVGQTILSQTGEAEDAIHDKATKVGQVVEDTTTTAKDKVNEFSNTVHVKTSEAKDKTDEFGNAIHDKFTGFGLAIHDTATDVGSNIHSTASNIDHNINDAANKVGSAIQDKTTKTKDVIDDKATEVEHELHEKSLGFGHAIKDTFSGIGHAISDTFHGFGHSAHEKSDDAKEAVCDKTKEIKDTVEGTASNLRHSVEETTSDATKALQDRTQAIGTAITEDINRSCHEKEQTAQSELDRIRQEAEYTTDQISKSAEDTINAAAAKGVQFQTNMSHNYDNLTQASKNGLEHLQQSASDKVNDLQKSSKQAFDHAEDSTLSTFDMVESSTKDKVNEGKDKWDELQSSTRDTFATMRDDALSLGSSAEDTLHSFQSSTGNTFDSLDDSVKGMCGSVSDSQHNIEESSKELFGDVKNQFEGFSVSADNKLEEIKGTGKAGVESAEARLTDVIEGAKTESQAVADAFSSEADTFTSSLNNLGTSVFCSSGKGFMKDSSTKLLESEKSQSSPSPHKKSSGIPKLKRKK</sequence>
<dbReference type="GO" id="GO:0005737">
    <property type="term" value="C:cytoplasm"/>
    <property type="evidence" value="ECO:0007669"/>
    <property type="project" value="UniProtKB-SubCell"/>
</dbReference>
<dbReference type="GO" id="GO:0005576">
    <property type="term" value="C:extracellular region"/>
    <property type="evidence" value="ECO:0007669"/>
    <property type="project" value="InterPro"/>
</dbReference>
<feature type="region of interest" description="Disordered" evidence="8">
    <location>
        <begin position="1899"/>
        <end position="1928"/>
    </location>
</feature>
<dbReference type="SMART" id="SM00218">
    <property type="entry name" value="ZU5"/>
    <property type="match status" value="1"/>
</dbReference>
<dbReference type="Pfam" id="PF01442">
    <property type="entry name" value="Apolipoprotein"/>
    <property type="match status" value="4"/>
</dbReference>
<dbReference type="PROSITE" id="PS51145">
    <property type="entry name" value="ZU5"/>
    <property type="match status" value="2"/>
</dbReference>
<feature type="coiled-coil region" evidence="7">
    <location>
        <begin position="918"/>
        <end position="952"/>
    </location>
</feature>
<comment type="subcellular location">
    <subcellularLocation>
        <location evidence="2">Cytoplasm</location>
    </subcellularLocation>
    <subcellularLocation>
        <location evidence="1">Membrane</location>
    </subcellularLocation>
</comment>
<feature type="compositionally biased region" description="Basic and acidic residues" evidence="8">
    <location>
        <begin position="748"/>
        <end position="803"/>
    </location>
</feature>
<keyword evidence="11" id="KW-1185">Reference proteome</keyword>
<feature type="region of interest" description="Disordered" evidence="8">
    <location>
        <begin position="645"/>
        <end position="716"/>
    </location>
</feature>
<accession>A0A8S1AB86</accession>
<dbReference type="Gene3D" id="2.60.40.2660">
    <property type="match status" value="1"/>
</dbReference>
<dbReference type="InterPro" id="IPR000906">
    <property type="entry name" value="ZU5_dom"/>
</dbReference>
<evidence type="ECO:0000256" key="2">
    <source>
        <dbReference type="ARBA" id="ARBA00004496"/>
    </source>
</evidence>
<feature type="region of interest" description="Disordered" evidence="8">
    <location>
        <begin position="729"/>
        <end position="808"/>
    </location>
</feature>
<dbReference type="OrthoDB" id="20872at2759"/>
<dbReference type="GO" id="GO:0008289">
    <property type="term" value="F:lipid binding"/>
    <property type="evidence" value="ECO:0007669"/>
    <property type="project" value="InterPro"/>
</dbReference>
<feature type="compositionally biased region" description="Basic residues" evidence="8">
    <location>
        <begin position="1914"/>
        <end position="1928"/>
    </location>
</feature>
<protein>
    <recommendedName>
        <fullName evidence="9">ZU5 domain-containing protein</fullName>
    </recommendedName>
</protein>
<dbReference type="Gene3D" id="1.20.120.20">
    <property type="entry name" value="Apolipoprotein"/>
    <property type="match status" value="2"/>
</dbReference>
<feature type="compositionally biased region" description="Basic and acidic residues" evidence="8">
    <location>
        <begin position="729"/>
        <end position="741"/>
    </location>
</feature>
<evidence type="ECO:0000256" key="8">
    <source>
        <dbReference type="SAM" id="MobiDB-lite"/>
    </source>
</evidence>
<evidence type="ECO:0000313" key="10">
    <source>
        <dbReference type="EMBL" id="CAB3242720.1"/>
    </source>
</evidence>
<keyword evidence="7" id="KW-0175">Coiled coil</keyword>
<feature type="compositionally biased region" description="Basic and acidic residues" evidence="8">
    <location>
        <begin position="15"/>
        <end position="26"/>
    </location>
</feature>
<keyword evidence="3" id="KW-0963">Cytoplasm</keyword>
<feature type="region of interest" description="Disordered" evidence="8">
    <location>
        <begin position="1"/>
        <end position="26"/>
    </location>
</feature>
<evidence type="ECO:0000259" key="9">
    <source>
        <dbReference type="PROSITE" id="PS51145"/>
    </source>
</evidence>
<evidence type="ECO:0000256" key="6">
    <source>
        <dbReference type="ARBA" id="ARBA00023136"/>
    </source>
</evidence>
<evidence type="ECO:0000256" key="7">
    <source>
        <dbReference type="SAM" id="Coils"/>
    </source>
</evidence>
<dbReference type="InterPro" id="IPR000074">
    <property type="entry name" value="ApoA_E"/>
</dbReference>
<dbReference type="Gene3D" id="2.60.220.30">
    <property type="match status" value="2"/>
</dbReference>
<evidence type="ECO:0000256" key="4">
    <source>
        <dbReference type="ARBA" id="ARBA00022737"/>
    </source>
</evidence>
<proteinExistence type="predicted"/>
<organism evidence="10 11">
    <name type="scientific">Arctia plantaginis</name>
    <name type="common">Wood tiger moth</name>
    <name type="synonym">Phalaena plantaginis</name>
    <dbReference type="NCBI Taxonomy" id="874455"/>
    <lineage>
        <taxon>Eukaryota</taxon>
        <taxon>Metazoa</taxon>
        <taxon>Ecdysozoa</taxon>
        <taxon>Arthropoda</taxon>
        <taxon>Hexapoda</taxon>
        <taxon>Insecta</taxon>
        <taxon>Pterygota</taxon>
        <taxon>Neoptera</taxon>
        <taxon>Endopterygota</taxon>
        <taxon>Lepidoptera</taxon>
        <taxon>Glossata</taxon>
        <taxon>Ditrysia</taxon>
        <taxon>Noctuoidea</taxon>
        <taxon>Erebidae</taxon>
        <taxon>Arctiinae</taxon>
        <taxon>Arctia</taxon>
    </lineage>
</organism>
<feature type="compositionally biased region" description="Polar residues" evidence="8">
    <location>
        <begin position="1699"/>
        <end position="1714"/>
    </location>
</feature>
<dbReference type="FunFam" id="2.60.220.30:FF:000009">
    <property type="entry name" value="Ankyrin 2, isoform G"/>
    <property type="match status" value="1"/>
</dbReference>
<dbReference type="Gene3D" id="1.20.5.1230">
    <property type="entry name" value="Apolipoprotein A-I"/>
    <property type="match status" value="2"/>
</dbReference>
<keyword evidence="5" id="KW-0040">ANK repeat</keyword>
<dbReference type="PANTHER" id="PTHR24123:SF141">
    <property type="entry name" value="ANKYRIN 2, ISOFORM U"/>
    <property type="match status" value="1"/>
</dbReference>
<keyword evidence="4" id="KW-0677">Repeat</keyword>
<feature type="domain" description="ZU5" evidence="9">
    <location>
        <begin position="134"/>
        <end position="259"/>
    </location>
</feature>
<dbReference type="SUPFAM" id="SSF58113">
    <property type="entry name" value="Apolipoprotein A-I"/>
    <property type="match status" value="1"/>
</dbReference>
<feature type="domain" description="ZU5" evidence="9">
    <location>
        <begin position="295"/>
        <end position="437"/>
    </location>
</feature>
<name>A0A8S1AB86_ARCPL</name>
<keyword evidence="6" id="KW-0472">Membrane</keyword>
<feature type="region of interest" description="Disordered" evidence="8">
    <location>
        <begin position="1115"/>
        <end position="1138"/>
    </location>
</feature>
<dbReference type="Pfam" id="PF17809">
    <property type="entry name" value="UPA_2"/>
    <property type="match status" value="1"/>
</dbReference>